<accession>R4KTH0</accession>
<keyword evidence="5" id="KW-0902">Two-component regulatory system</keyword>
<sequence length="532" mass="59540">MSFTRQPAEGSCVLELTKQNTRLAIINQIAKSINVQMSYEDIIDHMSIPLRSVISYDLLSFCLLENGNLIIKSSAPKDQKLLGVGSVLHNYNSAPWQAILSKQCFLRQDIWNDTHKYQEDDDLVAIGIKSAIMSPLLVNNEVIGAVNLGSKRPYAFSKDDSLFVQQLADQMAVCIQNMLLYNEVFKAKREWEQTFKAVLGQIYLIDSKYNILRVNNEINGVPPSDIVGKKCHEVFPFCNRTCHECPVETAFRMKQSIFREINISHLNKILNINVYPVFNENNEPYSIVVYIRDVTTKRRIQAQLFHSAKLAAIGEMAAGVAHELNNPLTAIIGNASVLLRITNPGEKTFKLLEDVKNCGQRCKRIIQNLLTFARQDNYSLEPLDINQVVTNSLSLVAYQIQKSNISIKVNPGKNLPPIMGNKQQLEQIIINFLLNARDALDNTKDRKIIITTLAIEHENKAAIEVAVFDNGEGIEAKNLEHIFNPFFTTKSSTKGTGLGLSVSLGIAETHRGTIKVKSKPGNGSTFSLILPL</sequence>
<dbReference type="Gene3D" id="1.10.287.130">
    <property type="match status" value="1"/>
</dbReference>
<dbReference type="Pfam" id="PF00512">
    <property type="entry name" value="HisKA"/>
    <property type="match status" value="1"/>
</dbReference>
<dbReference type="InterPro" id="IPR003018">
    <property type="entry name" value="GAF"/>
</dbReference>
<reference evidence="7 8" key="1">
    <citation type="submission" date="2012-01" db="EMBL/GenBank/DDBJ databases">
        <title>Complete sequence of Desulfotomaculum gibsoniae DSM 7213.</title>
        <authorList>
            <consortium name="US DOE Joint Genome Institute"/>
            <person name="Lucas S."/>
            <person name="Han J."/>
            <person name="Lapidus A."/>
            <person name="Cheng J.-F."/>
            <person name="Goodwin L."/>
            <person name="Pitluck S."/>
            <person name="Peters L."/>
            <person name="Ovchinnikova G."/>
            <person name="Teshima H."/>
            <person name="Detter J.C."/>
            <person name="Han C."/>
            <person name="Tapia R."/>
            <person name="Land M."/>
            <person name="Hauser L."/>
            <person name="Kyrpides N."/>
            <person name="Ivanova N."/>
            <person name="Pagani I."/>
            <person name="Parshina S."/>
            <person name="Plugge C."/>
            <person name="Muyzer G."/>
            <person name="Kuever J."/>
            <person name="Ivanova A."/>
            <person name="Nazina T."/>
            <person name="Klenk H.-P."/>
            <person name="Brambilla E."/>
            <person name="Spring S."/>
            <person name="Stams A.F."/>
            <person name="Woyke T."/>
        </authorList>
    </citation>
    <scope>NUCLEOTIDE SEQUENCE [LARGE SCALE GENOMIC DNA]</scope>
    <source>
        <strain evidence="7 8">DSM 7213</strain>
    </source>
</reference>
<dbReference type="RefSeq" id="WP_006520302.1">
    <property type="nucleotide sequence ID" value="NC_021184.1"/>
</dbReference>
<dbReference type="PRINTS" id="PR00344">
    <property type="entry name" value="BCTRLSENSOR"/>
</dbReference>
<evidence type="ECO:0000256" key="5">
    <source>
        <dbReference type="ARBA" id="ARBA00023012"/>
    </source>
</evidence>
<dbReference type="eggNOG" id="COG4191">
    <property type="taxonomic scope" value="Bacteria"/>
</dbReference>
<evidence type="ECO:0000256" key="2">
    <source>
        <dbReference type="ARBA" id="ARBA00012438"/>
    </source>
</evidence>
<dbReference type="EC" id="2.7.13.3" evidence="2"/>
<dbReference type="InterPro" id="IPR003661">
    <property type="entry name" value="HisK_dim/P_dom"/>
</dbReference>
<dbReference type="InterPro" id="IPR036097">
    <property type="entry name" value="HisK_dim/P_sf"/>
</dbReference>
<dbReference type="SUPFAM" id="SSF55781">
    <property type="entry name" value="GAF domain-like"/>
    <property type="match status" value="1"/>
</dbReference>
<dbReference type="EMBL" id="CP003273">
    <property type="protein sequence ID" value="AGL02911.1"/>
    <property type="molecule type" value="Genomic_DNA"/>
</dbReference>
<name>R4KTH0_9FIRM</name>
<dbReference type="InterPro" id="IPR035965">
    <property type="entry name" value="PAS-like_dom_sf"/>
</dbReference>
<dbReference type="InterPro" id="IPR036890">
    <property type="entry name" value="HATPase_C_sf"/>
</dbReference>
<dbReference type="InterPro" id="IPR005467">
    <property type="entry name" value="His_kinase_dom"/>
</dbReference>
<comment type="catalytic activity">
    <reaction evidence="1">
        <text>ATP + protein L-histidine = ADP + protein N-phospho-L-histidine.</text>
        <dbReference type="EC" id="2.7.13.3"/>
    </reaction>
</comment>
<evidence type="ECO:0000256" key="1">
    <source>
        <dbReference type="ARBA" id="ARBA00000085"/>
    </source>
</evidence>
<dbReference type="Gene3D" id="3.30.450.40">
    <property type="match status" value="1"/>
</dbReference>
<dbReference type="Gene3D" id="3.30.565.10">
    <property type="entry name" value="Histidine kinase-like ATPase, C-terminal domain"/>
    <property type="match status" value="1"/>
</dbReference>
<keyword evidence="3" id="KW-0597">Phosphoprotein</keyword>
<dbReference type="CDD" id="cd00082">
    <property type="entry name" value="HisKA"/>
    <property type="match status" value="1"/>
</dbReference>
<dbReference type="PANTHER" id="PTHR43065:SF42">
    <property type="entry name" value="TWO-COMPONENT SENSOR PPRA"/>
    <property type="match status" value="1"/>
</dbReference>
<keyword evidence="4 7" id="KW-0808">Transferase</keyword>
<dbReference type="SUPFAM" id="SSF55874">
    <property type="entry name" value="ATPase domain of HSP90 chaperone/DNA topoisomerase II/histidine kinase"/>
    <property type="match status" value="1"/>
</dbReference>
<dbReference type="SUPFAM" id="SSF55785">
    <property type="entry name" value="PYP-like sensor domain (PAS domain)"/>
    <property type="match status" value="1"/>
</dbReference>
<keyword evidence="4 7" id="KW-0418">Kinase</keyword>
<dbReference type="InterPro" id="IPR000014">
    <property type="entry name" value="PAS"/>
</dbReference>
<evidence type="ECO:0000256" key="3">
    <source>
        <dbReference type="ARBA" id="ARBA00022553"/>
    </source>
</evidence>
<evidence type="ECO:0000313" key="8">
    <source>
        <dbReference type="Proteomes" id="UP000013520"/>
    </source>
</evidence>
<dbReference type="HOGENOM" id="CLU_000445_114_39_9"/>
<dbReference type="STRING" id="767817.Desgi_3588"/>
<dbReference type="AlphaFoldDB" id="R4KTH0"/>
<dbReference type="SUPFAM" id="SSF47384">
    <property type="entry name" value="Homodimeric domain of signal transducing histidine kinase"/>
    <property type="match status" value="1"/>
</dbReference>
<evidence type="ECO:0000313" key="7">
    <source>
        <dbReference type="EMBL" id="AGL02911.1"/>
    </source>
</evidence>
<evidence type="ECO:0000256" key="4">
    <source>
        <dbReference type="ARBA" id="ARBA00022777"/>
    </source>
</evidence>
<organism evidence="7 8">
    <name type="scientific">Desulfoscipio gibsoniae DSM 7213</name>
    <dbReference type="NCBI Taxonomy" id="767817"/>
    <lineage>
        <taxon>Bacteria</taxon>
        <taxon>Bacillati</taxon>
        <taxon>Bacillota</taxon>
        <taxon>Clostridia</taxon>
        <taxon>Eubacteriales</taxon>
        <taxon>Desulfallaceae</taxon>
        <taxon>Desulfoscipio</taxon>
    </lineage>
</organism>
<dbReference type="SMART" id="SM00065">
    <property type="entry name" value="GAF"/>
    <property type="match status" value="1"/>
</dbReference>
<keyword evidence="8" id="KW-1185">Reference proteome</keyword>
<protein>
    <recommendedName>
        <fullName evidence="2">histidine kinase</fullName>
        <ecNumber evidence="2">2.7.13.3</ecNumber>
    </recommendedName>
</protein>
<dbReference type="Proteomes" id="UP000013520">
    <property type="component" value="Chromosome"/>
</dbReference>
<proteinExistence type="predicted"/>
<dbReference type="Pfam" id="PF13185">
    <property type="entry name" value="GAF_2"/>
    <property type="match status" value="1"/>
</dbReference>
<dbReference type="SMART" id="SM00387">
    <property type="entry name" value="HATPase_c"/>
    <property type="match status" value="1"/>
</dbReference>
<dbReference type="SMART" id="SM00388">
    <property type="entry name" value="HisKA"/>
    <property type="match status" value="1"/>
</dbReference>
<dbReference type="Pfam" id="PF13426">
    <property type="entry name" value="PAS_9"/>
    <property type="match status" value="1"/>
</dbReference>
<dbReference type="InterPro" id="IPR003594">
    <property type="entry name" value="HATPase_dom"/>
</dbReference>
<gene>
    <name evidence="7" type="ORF">Desgi_3588</name>
</gene>
<dbReference type="InterPro" id="IPR029016">
    <property type="entry name" value="GAF-like_dom_sf"/>
</dbReference>
<dbReference type="eggNOG" id="COG2203">
    <property type="taxonomic scope" value="Bacteria"/>
</dbReference>
<dbReference type="GO" id="GO:0000155">
    <property type="term" value="F:phosphorelay sensor kinase activity"/>
    <property type="evidence" value="ECO:0007669"/>
    <property type="project" value="InterPro"/>
</dbReference>
<dbReference type="Pfam" id="PF02518">
    <property type="entry name" value="HATPase_c"/>
    <property type="match status" value="1"/>
</dbReference>
<dbReference type="PROSITE" id="PS50109">
    <property type="entry name" value="HIS_KIN"/>
    <property type="match status" value="1"/>
</dbReference>
<dbReference type="PANTHER" id="PTHR43065">
    <property type="entry name" value="SENSOR HISTIDINE KINASE"/>
    <property type="match status" value="1"/>
</dbReference>
<feature type="domain" description="Histidine kinase" evidence="6">
    <location>
        <begin position="319"/>
        <end position="532"/>
    </location>
</feature>
<dbReference type="InterPro" id="IPR004358">
    <property type="entry name" value="Sig_transdc_His_kin-like_C"/>
</dbReference>
<dbReference type="OrthoDB" id="9764522at2"/>
<evidence type="ECO:0000259" key="6">
    <source>
        <dbReference type="PROSITE" id="PS50109"/>
    </source>
</evidence>
<dbReference type="Gene3D" id="3.30.450.20">
    <property type="entry name" value="PAS domain"/>
    <property type="match status" value="1"/>
</dbReference>
<dbReference type="KEGG" id="dgi:Desgi_3588"/>